<keyword evidence="2 8" id="KW-0004">4Fe-4S</keyword>
<evidence type="ECO:0000256" key="3">
    <source>
        <dbReference type="ARBA" id="ARBA00022723"/>
    </source>
</evidence>
<evidence type="ECO:0000256" key="6">
    <source>
        <dbReference type="ARBA" id="ARBA00023004"/>
    </source>
</evidence>
<feature type="region of interest" description="Disordered" evidence="9">
    <location>
        <begin position="684"/>
        <end position="711"/>
    </location>
</feature>
<evidence type="ECO:0000256" key="5">
    <source>
        <dbReference type="ARBA" id="ARBA00022982"/>
    </source>
</evidence>
<feature type="binding site" evidence="8">
    <location>
        <position position="388"/>
    </location>
    <ligand>
        <name>[4Fe-4S] cluster</name>
        <dbReference type="ChEBI" id="CHEBI:49883"/>
        <label>2</label>
    </ligand>
</feature>
<comment type="function">
    <text evidence="8">Part of a membrane-bound complex that couples electron transfer with translocation of ions across the membrane.</text>
</comment>
<organism evidence="11 12">
    <name type="scientific">Litoribacillus peritrichatus</name>
    <dbReference type="NCBI Taxonomy" id="718191"/>
    <lineage>
        <taxon>Bacteria</taxon>
        <taxon>Pseudomonadati</taxon>
        <taxon>Pseudomonadota</taxon>
        <taxon>Gammaproteobacteria</taxon>
        <taxon>Oceanospirillales</taxon>
        <taxon>Oceanospirillaceae</taxon>
        <taxon>Litoribacillus</taxon>
    </lineage>
</organism>
<dbReference type="InterPro" id="IPR011538">
    <property type="entry name" value="Nuo51_FMN-bd"/>
</dbReference>
<dbReference type="PROSITE" id="PS00198">
    <property type="entry name" value="4FE4S_FER_1"/>
    <property type="match status" value="2"/>
</dbReference>
<dbReference type="EMBL" id="BAABBN010000004">
    <property type="protein sequence ID" value="GAA3913055.1"/>
    <property type="molecule type" value="Genomic_DNA"/>
</dbReference>
<reference evidence="12" key="1">
    <citation type="journal article" date="2019" name="Int. J. Syst. Evol. Microbiol.">
        <title>The Global Catalogue of Microorganisms (GCM) 10K type strain sequencing project: providing services to taxonomists for standard genome sequencing and annotation.</title>
        <authorList>
            <consortium name="The Broad Institute Genomics Platform"/>
            <consortium name="The Broad Institute Genome Sequencing Center for Infectious Disease"/>
            <person name="Wu L."/>
            <person name="Ma J."/>
        </authorList>
    </citation>
    <scope>NUCLEOTIDE SEQUENCE [LARGE SCALE GENOMIC DNA]</scope>
    <source>
        <strain evidence="12">JCM 17551</strain>
    </source>
</reference>
<dbReference type="RefSeq" id="WP_344795087.1">
    <property type="nucleotide sequence ID" value="NZ_BAABBN010000004.1"/>
</dbReference>
<keyword evidence="8" id="KW-1278">Translocase</keyword>
<dbReference type="PROSITE" id="PS51379">
    <property type="entry name" value="4FE4S_FER_2"/>
    <property type="match status" value="2"/>
</dbReference>
<feature type="binding site" evidence="8">
    <location>
        <position position="417"/>
    </location>
    <ligand>
        <name>[4Fe-4S] cluster</name>
        <dbReference type="ChEBI" id="CHEBI:49883"/>
        <label>2</label>
    </ligand>
</feature>
<comment type="cofactor">
    <cofactor evidence="8">
        <name>[4Fe-4S] cluster</name>
        <dbReference type="ChEBI" id="CHEBI:49883"/>
    </cofactor>
    <text evidence="8">Binds 2 [4Fe-4S] clusters per subunit.</text>
</comment>
<dbReference type="InterPro" id="IPR026902">
    <property type="entry name" value="RnfC_N"/>
</dbReference>
<dbReference type="Pfam" id="PF01512">
    <property type="entry name" value="Complex1_51K"/>
    <property type="match status" value="1"/>
</dbReference>
<keyword evidence="8" id="KW-0997">Cell inner membrane</keyword>
<dbReference type="NCBIfam" id="TIGR01945">
    <property type="entry name" value="rnfC"/>
    <property type="match status" value="1"/>
</dbReference>
<dbReference type="EC" id="7.-.-.-" evidence="8"/>
<feature type="region of interest" description="Disordered" evidence="9">
    <location>
        <begin position="470"/>
        <end position="519"/>
    </location>
</feature>
<dbReference type="SUPFAM" id="SSF142019">
    <property type="entry name" value="Nqo1 FMN-binding domain-like"/>
    <property type="match status" value="1"/>
</dbReference>
<dbReference type="Pfam" id="PF12838">
    <property type="entry name" value="Fer4_7"/>
    <property type="match status" value="1"/>
</dbReference>
<evidence type="ECO:0000313" key="11">
    <source>
        <dbReference type="EMBL" id="GAA3913055.1"/>
    </source>
</evidence>
<evidence type="ECO:0000313" key="12">
    <source>
        <dbReference type="Proteomes" id="UP001501565"/>
    </source>
</evidence>
<feature type="compositionally biased region" description="Low complexity" evidence="9">
    <location>
        <begin position="780"/>
        <end position="790"/>
    </location>
</feature>
<dbReference type="PANTHER" id="PTHR43034">
    <property type="entry name" value="ION-TRANSLOCATING OXIDOREDUCTASE COMPLEX SUBUNIT C"/>
    <property type="match status" value="1"/>
</dbReference>
<keyword evidence="8" id="KW-0472">Membrane</keyword>
<comment type="similarity">
    <text evidence="8">Belongs to the 4Fe4S bacterial-type ferredoxin family. RnfC subfamily.</text>
</comment>
<comment type="subunit">
    <text evidence="8">The complex is composed of six subunits: RnfA, RnfB, RnfC, RnfD, RnfE and RnfG.</text>
</comment>
<keyword evidence="5 8" id="KW-0249">Electron transport</keyword>
<keyword evidence="1 8" id="KW-0813">Transport</keyword>
<feature type="binding site" evidence="8">
    <location>
        <position position="420"/>
    </location>
    <ligand>
        <name>[4Fe-4S] cluster</name>
        <dbReference type="ChEBI" id="CHEBI:49883"/>
        <label>2</label>
    </ligand>
</feature>
<feature type="domain" description="4Fe-4S ferredoxin-type" evidence="10">
    <location>
        <begin position="408"/>
        <end position="437"/>
    </location>
</feature>
<dbReference type="InterPro" id="IPR037225">
    <property type="entry name" value="Nuo51_FMN-bd_sf"/>
</dbReference>
<keyword evidence="3 8" id="KW-0479">Metal-binding</keyword>
<feature type="binding site" evidence="8">
    <location>
        <position position="378"/>
    </location>
    <ligand>
        <name>[4Fe-4S] cluster</name>
        <dbReference type="ChEBI" id="CHEBI:49883"/>
        <label>1</label>
    </ligand>
</feature>
<dbReference type="InterPro" id="IPR017900">
    <property type="entry name" value="4Fe4S_Fe_S_CS"/>
</dbReference>
<dbReference type="NCBIfam" id="NF003454">
    <property type="entry name" value="PRK05035.1"/>
    <property type="match status" value="1"/>
</dbReference>
<feature type="binding site" evidence="8">
    <location>
        <position position="381"/>
    </location>
    <ligand>
        <name>[4Fe-4S] cluster</name>
        <dbReference type="ChEBI" id="CHEBI:49883"/>
        <label>1</label>
    </ligand>
</feature>
<evidence type="ECO:0000259" key="10">
    <source>
        <dbReference type="PROSITE" id="PS51379"/>
    </source>
</evidence>
<name>A0ABP7M1W3_9GAMM</name>
<feature type="binding site" evidence="8">
    <location>
        <position position="384"/>
    </location>
    <ligand>
        <name>[4Fe-4S] cluster</name>
        <dbReference type="ChEBI" id="CHEBI:49883"/>
        <label>1</label>
    </ligand>
</feature>
<dbReference type="InterPro" id="IPR010208">
    <property type="entry name" value="Ion_transpt_RnfC/RsxC"/>
</dbReference>
<accession>A0ABP7M1W3</accession>
<dbReference type="InterPro" id="IPR017896">
    <property type="entry name" value="4Fe4S_Fe-S-bd"/>
</dbReference>
<keyword evidence="12" id="KW-1185">Reference proteome</keyword>
<feature type="compositionally biased region" description="Basic and acidic residues" evidence="9">
    <location>
        <begin position="470"/>
        <end position="501"/>
    </location>
</feature>
<feature type="compositionally biased region" description="Polar residues" evidence="9">
    <location>
        <begin position="504"/>
        <end position="515"/>
    </location>
</feature>
<dbReference type="SUPFAM" id="SSF46548">
    <property type="entry name" value="alpha-helical ferredoxin"/>
    <property type="match status" value="1"/>
</dbReference>
<gene>
    <name evidence="11" type="primary">rsxC</name>
    <name evidence="8" type="synonym">rnfC</name>
    <name evidence="11" type="ORF">GCM10022277_04670</name>
</gene>
<proteinExistence type="inferred from homology"/>
<keyword evidence="4 8" id="KW-0677">Repeat</keyword>
<keyword evidence="8" id="KW-1003">Cell membrane</keyword>
<dbReference type="Proteomes" id="UP001501565">
    <property type="component" value="Unassembled WGS sequence"/>
</dbReference>
<dbReference type="PANTHER" id="PTHR43034:SF2">
    <property type="entry name" value="ION-TRANSLOCATING OXIDOREDUCTASE COMPLEX SUBUNIT C"/>
    <property type="match status" value="1"/>
</dbReference>
<dbReference type="Gene3D" id="3.30.70.20">
    <property type="match status" value="1"/>
</dbReference>
<comment type="caution">
    <text evidence="11">The sequence shown here is derived from an EMBL/GenBank/DDBJ whole genome shotgun (WGS) entry which is preliminary data.</text>
</comment>
<sequence>MSQAIKLWDIHGGIHPAENKSQSNQQPIRVLPLPKKLYLPLQQHIGNPAELTVNVGDRVLKGQRLAEANGFISASLHAPTSGTIVSIEPRQIPHSSGLTAETIIIETDGKEEWCEREVIKDYLHTDPMALLGHIRNHGITGMGGAGFPTSVKLTPKDDDHIDTLVINGAECEPYITSDQLLMRERADQVIDGISVLGQILKPKRCIIGVEDNKMDAVKALRESVEAHPKTLPFEVKVAAIPTKYPSGGEKQLIQILTGKEVPHGSIPADLGIVCQNVGTVAAVAKAVLEGEPLISRITTVTGDAVSDRGNFETLIGTPIQDLLSHCGVDDSKLFRLIMGGPMMGFTLHSTDLPVIKTTNCILAATEQEFPNPAQAQDCIRCGMCAEACPAELLPQQLYWFSRSKEFEKAKHFNLFDCIECGACSFVCPSHIPLVQHFRFAKGGIRQEEQAHIKSEHAKMRFEARQERLAKEEAEKEARRKARAEAAAKAKAEKEAKAKLEADQVTETASQPTGSSVEDDKKAAIAAAVARAKSKKATSTPDSGVDVKALKVASSQARAAHLKAKRALDAAKEAGELSAEQLAEQEAEVSKLQTAYEASKAKLDAAKNGNSTPSAEQATAPAVDVKALKVASSQARAAYLKAQRAYDAAKEEGSEPEEAFNAQLKEIESLQAAFEKAKAALDNAKSGKGAVSPVAPAAQTKDATDPAQTLENKYKQLKVETSQARAAAKQAQKAVDEANEQGKDSEQLKALETVLAEAVQSYEKLNAKKLVLQEKVKLRKAAAASSDANNAEVTAAESTPAKRETSKAAPTETTANTEDPAQKVKELKVAASQSKAAWRKLERELTKAQEAGEDTSELEQQVSAAKTTYEQANEAKTKAMAALDS</sequence>
<dbReference type="HAMAP" id="MF_00461">
    <property type="entry name" value="RsxC_RnfC"/>
    <property type="match status" value="1"/>
</dbReference>
<keyword evidence="6 8" id="KW-0408">Iron</keyword>
<comment type="subcellular location">
    <subcellularLocation>
        <location evidence="8">Cell inner membrane</location>
        <topology evidence="8">Peripheral membrane protein</topology>
    </subcellularLocation>
</comment>
<evidence type="ECO:0000256" key="9">
    <source>
        <dbReference type="SAM" id="MobiDB-lite"/>
    </source>
</evidence>
<evidence type="ECO:0000256" key="2">
    <source>
        <dbReference type="ARBA" id="ARBA00022485"/>
    </source>
</evidence>
<feature type="binding site" evidence="8">
    <location>
        <position position="427"/>
    </location>
    <ligand>
        <name>[4Fe-4S] cluster</name>
        <dbReference type="ChEBI" id="CHEBI:49883"/>
        <label>1</label>
    </ligand>
</feature>
<evidence type="ECO:0000256" key="1">
    <source>
        <dbReference type="ARBA" id="ARBA00022448"/>
    </source>
</evidence>
<feature type="region of interest" description="Disordered" evidence="9">
    <location>
        <begin position="777"/>
        <end position="865"/>
    </location>
</feature>
<evidence type="ECO:0000256" key="4">
    <source>
        <dbReference type="ARBA" id="ARBA00022737"/>
    </source>
</evidence>
<dbReference type="Pfam" id="PF13375">
    <property type="entry name" value="RnfC_N"/>
    <property type="match status" value="1"/>
</dbReference>
<feature type="binding site" evidence="8">
    <location>
        <position position="423"/>
    </location>
    <ligand>
        <name>[4Fe-4S] cluster</name>
        <dbReference type="ChEBI" id="CHEBI:49883"/>
        <label>2</label>
    </ligand>
</feature>
<dbReference type="Gene3D" id="3.40.50.11540">
    <property type="entry name" value="NADH-ubiquinone oxidoreductase 51kDa subunit"/>
    <property type="match status" value="1"/>
</dbReference>
<protein>
    <recommendedName>
        <fullName evidence="8">Ion-translocating oxidoreductase complex subunit C</fullName>
        <ecNumber evidence="8">7.-.-.-</ecNumber>
    </recommendedName>
    <alternativeName>
        <fullName evidence="8">Rnf electron transport complex subunit C</fullName>
    </alternativeName>
</protein>
<keyword evidence="7 8" id="KW-0411">Iron-sulfur</keyword>
<feature type="domain" description="4Fe-4S ferredoxin-type" evidence="10">
    <location>
        <begin position="370"/>
        <end position="398"/>
    </location>
</feature>
<evidence type="ECO:0000256" key="7">
    <source>
        <dbReference type="ARBA" id="ARBA00023014"/>
    </source>
</evidence>
<evidence type="ECO:0000256" key="8">
    <source>
        <dbReference type="HAMAP-Rule" id="MF_00461"/>
    </source>
</evidence>